<name>A0A086PEE9_SPHHM</name>
<evidence type="ECO:0000313" key="2">
    <source>
        <dbReference type="EMBL" id="KFG91767.1"/>
    </source>
</evidence>
<feature type="compositionally biased region" description="Basic and acidic residues" evidence="1">
    <location>
        <begin position="33"/>
        <end position="58"/>
    </location>
</feature>
<keyword evidence="3" id="KW-1185">Reference proteome</keyword>
<dbReference type="PATRIC" id="fig|1219045.3.peg.13"/>
<evidence type="ECO:0000313" key="3">
    <source>
        <dbReference type="Proteomes" id="UP000024284"/>
    </source>
</evidence>
<dbReference type="eggNOG" id="ENOG50339KS">
    <property type="taxonomic scope" value="Bacteria"/>
</dbReference>
<accession>A0A086PEE9</accession>
<reference evidence="2" key="1">
    <citation type="submission" date="2014-08" db="EMBL/GenBank/DDBJ databases">
        <title>Draft genome sequences of Sphingobium herbicidovorans.</title>
        <authorList>
            <person name="Gan H.M."/>
            <person name="Gan H.Y."/>
            <person name="Savka M.A."/>
        </authorList>
    </citation>
    <scope>NUCLEOTIDE SEQUENCE [LARGE SCALE GENOMIC DNA]</scope>
    <source>
        <strain evidence="2">NBRC 16415</strain>
    </source>
</reference>
<gene>
    <name evidence="2" type="ORF">BV98_000015</name>
</gene>
<feature type="region of interest" description="Disordered" evidence="1">
    <location>
        <begin position="1"/>
        <end position="64"/>
    </location>
</feature>
<evidence type="ECO:0000256" key="1">
    <source>
        <dbReference type="SAM" id="MobiDB-lite"/>
    </source>
</evidence>
<proteinExistence type="predicted"/>
<organism evidence="2 3">
    <name type="scientific">Sphingobium herbicidovorans (strain ATCC 700291 / DSM 11019 / CCUG 56400 / KCTC 2939 / LMG 18315 / NBRC 16415 / MH)</name>
    <name type="common">Sphingomonas herbicidovorans</name>
    <dbReference type="NCBI Taxonomy" id="1219045"/>
    <lineage>
        <taxon>Bacteria</taxon>
        <taxon>Pseudomonadati</taxon>
        <taxon>Pseudomonadota</taxon>
        <taxon>Alphaproteobacteria</taxon>
        <taxon>Sphingomonadales</taxon>
        <taxon>Sphingomonadaceae</taxon>
        <taxon>Sphingobium</taxon>
    </lineage>
</organism>
<comment type="caution">
    <text evidence="2">The sequence shown here is derived from an EMBL/GenBank/DDBJ whole genome shotgun (WGS) entry which is preliminary data.</text>
</comment>
<dbReference type="Pfam" id="PF13770">
    <property type="entry name" value="DUF4169"/>
    <property type="match status" value="1"/>
</dbReference>
<dbReference type="InterPro" id="IPR025227">
    <property type="entry name" value="DUF4169"/>
</dbReference>
<dbReference type="Proteomes" id="UP000024284">
    <property type="component" value="Unassembled WGS sequence"/>
</dbReference>
<dbReference type="RefSeq" id="WP_037461429.1">
    <property type="nucleotide sequence ID" value="NZ_BCZD01000001.1"/>
</dbReference>
<dbReference type="EMBL" id="JFZA02000001">
    <property type="protein sequence ID" value="KFG91767.1"/>
    <property type="molecule type" value="Genomic_DNA"/>
</dbReference>
<sequence length="64" mass="7373">MGDIINLRQARKAKARGEKERVAAANRAKFGRTKAERQASLQEEVRQTQRIEGNRRELPEDDPQ</sequence>
<dbReference type="AlphaFoldDB" id="A0A086PEE9"/>
<dbReference type="STRING" id="76947.GCA_002080435_01007"/>
<protein>
    <submittedName>
        <fullName evidence="2">Uncharacterized protein</fullName>
    </submittedName>
</protein>
<dbReference type="OrthoDB" id="7173889at2"/>